<name>A0ABR3ML92_9TELE</name>
<organism evidence="1 2">
    <name type="scientific">Cirrhinus molitorella</name>
    <name type="common">mud carp</name>
    <dbReference type="NCBI Taxonomy" id="172907"/>
    <lineage>
        <taxon>Eukaryota</taxon>
        <taxon>Metazoa</taxon>
        <taxon>Chordata</taxon>
        <taxon>Craniata</taxon>
        <taxon>Vertebrata</taxon>
        <taxon>Euteleostomi</taxon>
        <taxon>Actinopterygii</taxon>
        <taxon>Neopterygii</taxon>
        <taxon>Teleostei</taxon>
        <taxon>Ostariophysi</taxon>
        <taxon>Cypriniformes</taxon>
        <taxon>Cyprinidae</taxon>
        <taxon>Labeoninae</taxon>
        <taxon>Labeonini</taxon>
        <taxon>Cirrhinus</taxon>
    </lineage>
</organism>
<sequence length="99" mass="11063">MGFEVIFARLRVTWRPFRTTSPMIPCASPLSLLFGIIGNGPQGVVVTKPNGLLETRNHIHQNITPITQLKSPLRPQRCADFAVEGLIHLNQLARLFSFV</sequence>
<proteinExistence type="predicted"/>
<dbReference type="Proteomes" id="UP001558613">
    <property type="component" value="Unassembled WGS sequence"/>
</dbReference>
<gene>
    <name evidence="1" type="ORF">QQF64_003409</name>
</gene>
<keyword evidence="2" id="KW-1185">Reference proteome</keyword>
<dbReference type="EMBL" id="JAYMGO010000011">
    <property type="protein sequence ID" value="KAL1265382.1"/>
    <property type="molecule type" value="Genomic_DNA"/>
</dbReference>
<protein>
    <submittedName>
        <fullName evidence="1">Uncharacterized protein</fullName>
    </submittedName>
</protein>
<evidence type="ECO:0000313" key="2">
    <source>
        <dbReference type="Proteomes" id="UP001558613"/>
    </source>
</evidence>
<evidence type="ECO:0000313" key="1">
    <source>
        <dbReference type="EMBL" id="KAL1265382.1"/>
    </source>
</evidence>
<comment type="caution">
    <text evidence="1">The sequence shown here is derived from an EMBL/GenBank/DDBJ whole genome shotgun (WGS) entry which is preliminary data.</text>
</comment>
<reference evidence="1 2" key="1">
    <citation type="submission" date="2023-09" db="EMBL/GenBank/DDBJ databases">
        <authorList>
            <person name="Wang M."/>
        </authorList>
    </citation>
    <scope>NUCLEOTIDE SEQUENCE [LARGE SCALE GENOMIC DNA]</scope>
    <source>
        <strain evidence="1">GT-2023</strain>
        <tissue evidence="1">Liver</tissue>
    </source>
</reference>
<accession>A0ABR3ML92</accession>